<comment type="similarity">
    <text evidence="2 8">Belongs to the CorA metal ion transporter (MIT) (TC 1.A.35) family.</text>
</comment>
<dbReference type="GO" id="GO:0005886">
    <property type="term" value="C:plasma membrane"/>
    <property type="evidence" value="ECO:0007669"/>
    <property type="project" value="UniProtKB-SubCell"/>
</dbReference>
<sequence length="388" mass="44904">MTQSPITEHQILNPEELEKEEESDYFDYFFDEPGSEPGKLNIEPDAKPSRIVLIDYDGSHAIRKVDVTPKALTPYLGTNTISWMDVQGLGSERVLKQIGDIFKLHPLLLEDVVNVPQRPKLEDYNEQLVLIVQMVRPNANEEGFESEQVSFVLGNKYLLTFQEEEIEDCFDIVRERIRANQGKVRQQSADYLMYLLLDSIIDGYFPVLEDYGDRIEDIEDELAMSPNTNQLKEIYVIRRELLALRRAIWPLRNVTNMLVRGESSLISSEAQIYFRDCYDHVIQILDIVETYRELASSLMDAYLSSMSNKMNEVMQVLSVVSTIFMPLTFIAGVYGMNFEYMPELKTRWGYFSCLGLMAAIAGGLIFFFWRRGWFEPFSRPNIPLSKKD</sequence>
<keyword evidence="8" id="KW-0406">Ion transport</keyword>
<dbReference type="Gene3D" id="1.20.58.340">
    <property type="entry name" value="Magnesium transport protein CorA, transmembrane region"/>
    <property type="match status" value="2"/>
</dbReference>
<dbReference type="InterPro" id="IPR045863">
    <property type="entry name" value="CorA_TM1_TM2"/>
</dbReference>
<evidence type="ECO:0000256" key="7">
    <source>
        <dbReference type="ARBA" id="ARBA00023136"/>
    </source>
</evidence>
<comment type="function">
    <text evidence="8">Mediates influx of magnesium ions.</text>
</comment>
<feature type="transmembrane region" description="Helical" evidence="8">
    <location>
        <begin position="316"/>
        <end position="336"/>
    </location>
</feature>
<dbReference type="AlphaFoldDB" id="A3IK62"/>
<dbReference type="GO" id="GO:0050897">
    <property type="term" value="F:cobalt ion binding"/>
    <property type="evidence" value="ECO:0007669"/>
    <property type="project" value="TreeGrafter"/>
</dbReference>
<dbReference type="InterPro" id="IPR002523">
    <property type="entry name" value="MgTranspt_CorA/ZnTranspt_ZntB"/>
</dbReference>
<dbReference type="GO" id="GO:0000287">
    <property type="term" value="F:magnesium ion binding"/>
    <property type="evidence" value="ECO:0007669"/>
    <property type="project" value="TreeGrafter"/>
</dbReference>
<dbReference type="Gene3D" id="3.30.460.20">
    <property type="entry name" value="CorA soluble domain-like"/>
    <property type="match status" value="1"/>
</dbReference>
<dbReference type="GO" id="GO:0015095">
    <property type="term" value="F:magnesium ion transmembrane transporter activity"/>
    <property type="evidence" value="ECO:0007669"/>
    <property type="project" value="UniProtKB-UniRule"/>
</dbReference>
<keyword evidence="10" id="KW-1185">Reference proteome</keyword>
<dbReference type="Pfam" id="PF01544">
    <property type="entry name" value="CorA"/>
    <property type="match status" value="1"/>
</dbReference>
<name>A3IK62_9CHRO</name>
<accession>A3IK62</accession>
<dbReference type="PANTHER" id="PTHR46494:SF1">
    <property type="entry name" value="CORA FAMILY METAL ION TRANSPORTER (EUROFUNG)"/>
    <property type="match status" value="1"/>
</dbReference>
<evidence type="ECO:0000256" key="4">
    <source>
        <dbReference type="ARBA" id="ARBA00022475"/>
    </source>
</evidence>
<dbReference type="NCBIfam" id="TIGR00383">
    <property type="entry name" value="corA"/>
    <property type="match status" value="1"/>
</dbReference>
<protein>
    <recommendedName>
        <fullName evidence="8">Magnesium transport protein CorA</fullName>
    </recommendedName>
</protein>
<dbReference type="PANTHER" id="PTHR46494">
    <property type="entry name" value="CORA FAMILY METAL ION TRANSPORTER (EUROFUNG)"/>
    <property type="match status" value="1"/>
</dbReference>
<dbReference type="EMBL" id="AAXW01000003">
    <property type="protein sequence ID" value="EAZ93051.1"/>
    <property type="molecule type" value="Genomic_DNA"/>
</dbReference>
<dbReference type="SUPFAM" id="SSF144083">
    <property type="entry name" value="Magnesium transport protein CorA, transmembrane region"/>
    <property type="match status" value="1"/>
</dbReference>
<dbReference type="RefSeq" id="WP_008273721.1">
    <property type="nucleotide sequence ID" value="NZ_AAXW01000003.1"/>
</dbReference>
<proteinExistence type="inferred from homology"/>
<reference evidence="9 10" key="1">
    <citation type="submission" date="2007-03" db="EMBL/GenBank/DDBJ databases">
        <authorList>
            <person name="Stal L."/>
            <person name="Ferriera S."/>
            <person name="Johnson J."/>
            <person name="Kravitz S."/>
            <person name="Beeson K."/>
            <person name="Sutton G."/>
            <person name="Rogers Y.-H."/>
            <person name="Friedman R."/>
            <person name="Frazier M."/>
            <person name="Venter J.C."/>
        </authorList>
    </citation>
    <scope>NUCLEOTIDE SEQUENCE [LARGE SCALE GENOMIC DNA]</scope>
    <source>
        <strain evidence="9 10">CCY0110</strain>
    </source>
</reference>
<evidence type="ECO:0000313" key="10">
    <source>
        <dbReference type="Proteomes" id="UP000003781"/>
    </source>
</evidence>
<dbReference type="CDD" id="cd12828">
    <property type="entry name" value="TmCorA-like_1"/>
    <property type="match status" value="1"/>
</dbReference>
<dbReference type="eggNOG" id="COG0598">
    <property type="taxonomic scope" value="Bacteria"/>
</dbReference>
<dbReference type="OrthoDB" id="9803416at2"/>
<dbReference type="FunFam" id="1.20.58.340:FF:000012">
    <property type="entry name" value="Magnesium transport protein CorA"/>
    <property type="match status" value="1"/>
</dbReference>
<dbReference type="GO" id="GO:0015087">
    <property type="term" value="F:cobalt ion transmembrane transporter activity"/>
    <property type="evidence" value="ECO:0007669"/>
    <property type="project" value="UniProtKB-UniRule"/>
</dbReference>
<keyword evidence="8" id="KW-0460">Magnesium</keyword>
<comment type="caution">
    <text evidence="9">The sequence shown here is derived from an EMBL/GenBank/DDBJ whole genome shotgun (WGS) entry which is preliminary data.</text>
</comment>
<feature type="transmembrane region" description="Helical" evidence="8">
    <location>
        <begin position="348"/>
        <end position="369"/>
    </location>
</feature>
<evidence type="ECO:0000256" key="2">
    <source>
        <dbReference type="ARBA" id="ARBA00009765"/>
    </source>
</evidence>
<keyword evidence="3 8" id="KW-0813">Transport</keyword>
<dbReference type="InterPro" id="IPR004488">
    <property type="entry name" value="Mg/Co-transport_prot_CorA"/>
</dbReference>
<dbReference type="Proteomes" id="UP000003781">
    <property type="component" value="Unassembled WGS sequence"/>
</dbReference>
<evidence type="ECO:0000313" key="9">
    <source>
        <dbReference type="EMBL" id="EAZ93051.1"/>
    </source>
</evidence>
<keyword evidence="5 8" id="KW-0812">Transmembrane</keyword>
<evidence type="ECO:0000256" key="3">
    <source>
        <dbReference type="ARBA" id="ARBA00022448"/>
    </source>
</evidence>
<organism evidence="9 10">
    <name type="scientific">Crocosphaera chwakensis CCY0110</name>
    <dbReference type="NCBI Taxonomy" id="391612"/>
    <lineage>
        <taxon>Bacteria</taxon>
        <taxon>Bacillati</taxon>
        <taxon>Cyanobacteriota</taxon>
        <taxon>Cyanophyceae</taxon>
        <taxon>Oscillatoriophycideae</taxon>
        <taxon>Chroococcales</taxon>
        <taxon>Aphanothecaceae</taxon>
        <taxon>Crocosphaera</taxon>
        <taxon>Crocosphaera chwakensis</taxon>
    </lineage>
</organism>
<keyword evidence="6 8" id="KW-1133">Transmembrane helix</keyword>
<evidence type="ECO:0000256" key="5">
    <source>
        <dbReference type="ARBA" id="ARBA00022692"/>
    </source>
</evidence>
<evidence type="ECO:0000256" key="8">
    <source>
        <dbReference type="RuleBase" id="RU362010"/>
    </source>
</evidence>
<keyword evidence="4 8" id="KW-1003">Cell membrane</keyword>
<gene>
    <name evidence="8" type="primary">corA</name>
    <name evidence="9" type="ORF">CY0110_03244</name>
</gene>
<dbReference type="SUPFAM" id="SSF143865">
    <property type="entry name" value="CorA soluble domain-like"/>
    <property type="match status" value="1"/>
</dbReference>
<dbReference type="InterPro" id="IPR045861">
    <property type="entry name" value="CorA_cytoplasmic_dom"/>
</dbReference>
<evidence type="ECO:0000256" key="6">
    <source>
        <dbReference type="ARBA" id="ARBA00022989"/>
    </source>
</evidence>
<evidence type="ECO:0000256" key="1">
    <source>
        <dbReference type="ARBA" id="ARBA00004651"/>
    </source>
</evidence>
<comment type="subcellular location">
    <subcellularLocation>
        <location evidence="1">Cell membrane</location>
        <topology evidence="1">Multi-pass membrane protein</topology>
    </subcellularLocation>
    <subcellularLocation>
        <location evidence="8">Membrane</location>
        <topology evidence="8">Multi-pass membrane protein</topology>
    </subcellularLocation>
</comment>
<keyword evidence="7 8" id="KW-0472">Membrane</keyword>